<evidence type="ECO:0000259" key="3">
    <source>
        <dbReference type="Pfam" id="PF13439"/>
    </source>
</evidence>
<dbReference type="PANTHER" id="PTHR46401:SF2">
    <property type="entry name" value="GLYCOSYLTRANSFERASE WBBK-RELATED"/>
    <property type="match status" value="1"/>
</dbReference>
<feature type="domain" description="Glycosyl transferase family 1" evidence="2">
    <location>
        <begin position="216"/>
        <end position="374"/>
    </location>
</feature>
<keyword evidence="5" id="KW-1185">Reference proteome</keyword>
<proteinExistence type="predicted"/>
<dbReference type="Proteomes" id="UP000195963">
    <property type="component" value="Unassembled WGS sequence"/>
</dbReference>
<protein>
    <submittedName>
        <fullName evidence="4">Putative glycosyl transferase</fullName>
    </submittedName>
</protein>
<gene>
    <name evidence="4" type="ORF">PMAL9190_01756</name>
</gene>
<dbReference type="AlphaFoldDB" id="A0A1Y6MFP7"/>
<dbReference type="Pfam" id="PF00534">
    <property type="entry name" value="Glycos_transf_1"/>
    <property type="match status" value="1"/>
</dbReference>
<dbReference type="EMBL" id="FYAK01000002">
    <property type="protein sequence ID" value="SMY34610.1"/>
    <property type="molecule type" value="Genomic_DNA"/>
</dbReference>
<reference evidence="5" key="1">
    <citation type="submission" date="2017-06" db="EMBL/GenBank/DDBJ databases">
        <authorList>
            <person name="Rodrigo-Torres L."/>
            <person name="Arahal R.D."/>
            <person name="Lucena T."/>
        </authorList>
    </citation>
    <scope>NUCLEOTIDE SEQUENCE [LARGE SCALE GENOMIC DNA]</scope>
    <source>
        <strain evidence="5">CECT 9190</strain>
    </source>
</reference>
<dbReference type="RefSeq" id="WP_087844804.1">
    <property type="nucleotide sequence ID" value="NZ_FYAK01000002.1"/>
</dbReference>
<dbReference type="InterPro" id="IPR001296">
    <property type="entry name" value="Glyco_trans_1"/>
</dbReference>
<dbReference type="InterPro" id="IPR028098">
    <property type="entry name" value="Glyco_trans_4-like_N"/>
</dbReference>
<accession>A0A1Y6MFP7</accession>
<dbReference type="PANTHER" id="PTHR46401">
    <property type="entry name" value="GLYCOSYLTRANSFERASE WBBK-RELATED"/>
    <property type="match status" value="1"/>
</dbReference>
<evidence type="ECO:0000313" key="5">
    <source>
        <dbReference type="Proteomes" id="UP000195963"/>
    </source>
</evidence>
<evidence type="ECO:0000259" key="2">
    <source>
        <dbReference type="Pfam" id="PF00534"/>
    </source>
</evidence>
<name>A0A1Y6MFP7_9GAMM</name>
<dbReference type="Pfam" id="PF13439">
    <property type="entry name" value="Glyco_transf_4"/>
    <property type="match status" value="1"/>
</dbReference>
<keyword evidence="1 4" id="KW-0808">Transferase</keyword>
<evidence type="ECO:0000256" key="1">
    <source>
        <dbReference type="ARBA" id="ARBA00022679"/>
    </source>
</evidence>
<evidence type="ECO:0000313" key="4">
    <source>
        <dbReference type="EMBL" id="SMY34610.1"/>
    </source>
</evidence>
<sequence>MASKIKIINFVPEELPSYRPDVDVLYSKELPKQGVETTIVGIPKKEAIFIKENDTTLMTSKKMSNKHLDSLAYFFNACKLSLQAKKDGYDVIQARDMVWVGLFTLLAAKLTKLPFTYWVSFLYAESRTMRAKDKNENIPRWKRPILLAKGLVEEFVLYRFILPHSDRVYVQSDFMFNYMKDKGVDPQTMMVVPMGVDFDKIEESAATEPKYIPQWQDSIVIGYLGSLDRLRKLETIVQAFKQAKEQVPNLKLLFVGDSEITRDRECLIEEAQKLGVADDFIITGWVPTQEAWAYLKGVDMVIGFMNRGLLLDVSTPTKAMEYMALKKAMICNDSPDQQYVIEQSHCGRVTDGSSESYANAMIDLAQNPMSEQELDAGYNYIKNNRSYSYLGQQVADDIKNVLNKHNAL</sequence>
<dbReference type="GO" id="GO:0016757">
    <property type="term" value="F:glycosyltransferase activity"/>
    <property type="evidence" value="ECO:0007669"/>
    <property type="project" value="InterPro"/>
</dbReference>
<feature type="domain" description="Glycosyltransferase subfamily 4-like N-terminal" evidence="3">
    <location>
        <begin position="27"/>
        <end position="199"/>
    </location>
</feature>
<dbReference type="SUPFAM" id="SSF53756">
    <property type="entry name" value="UDP-Glycosyltransferase/glycogen phosphorylase"/>
    <property type="match status" value="1"/>
</dbReference>
<dbReference type="Gene3D" id="3.40.50.2000">
    <property type="entry name" value="Glycogen Phosphorylase B"/>
    <property type="match status" value="2"/>
</dbReference>
<dbReference type="GO" id="GO:0009103">
    <property type="term" value="P:lipopolysaccharide biosynthetic process"/>
    <property type="evidence" value="ECO:0007669"/>
    <property type="project" value="TreeGrafter"/>
</dbReference>
<organism evidence="4 5">
    <name type="scientific">Photobacterium malacitanum</name>
    <dbReference type="NCBI Taxonomy" id="2204294"/>
    <lineage>
        <taxon>Bacteria</taxon>
        <taxon>Pseudomonadati</taxon>
        <taxon>Pseudomonadota</taxon>
        <taxon>Gammaproteobacteria</taxon>
        <taxon>Vibrionales</taxon>
        <taxon>Vibrionaceae</taxon>
        <taxon>Photobacterium</taxon>
    </lineage>
</organism>